<dbReference type="SUPFAM" id="SSF50129">
    <property type="entry name" value="GroES-like"/>
    <property type="match status" value="1"/>
</dbReference>
<dbReference type="PROSITE" id="PS01162">
    <property type="entry name" value="QOR_ZETA_CRYSTAL"/>
    <property type="match status" value="1"/>
</dbReference>
<dbReference type="SUPFAM" id="SSF51735">
    <property type="entry name" value="NAD(P)-binding Rossmann-fold domains"/>
    <property type="match status" value="1"/>
</dbReference>
<dbReference type="InterPro" id="IPR020843">
    <property type="entry name" value="ER"/>
</dbReference>
<dbReference type="Pfam" id="PF08240">
    <property type="entry name" value="ADH_N"/>
    <property type="match status" value="1"/>
</dbReference>
<dbReference type="GO" id="GO:0008270">
    <property type="term" value="F:zinc ion binding"/>
    <property type="evidence" value="ECO:0007669"/>
    <property type="project" value="InterPro"/>
</dbReference>
<dbReference type="Gene3D" id="3.40.50.720">
    <property type="entry name" value="NAD(P)-binding Rossmann-like Domain"/>
    <property type="match status" value="1"/>
</dbReference>
<dbReference type="InterPro" id="IPR002364">
    <property type="entry name" value="Quin_OxRdtase/zeta-crystal_CS"/>
</dbReference>
<dbReference type="GO" id="GO:0016491">
    <property type="term" value="F:oxidoreductase activity"/>
    <property type="evidence" value="ECO:0007669"/>
    <property type="project" value="InterPro"/>
</dbReference>
<dbReference type="PANTHER" id="PTHR43677:SF4">
    <property type="entry name" value="QUINONE OXIDOREDUCTASE-LIKE PROTEIN 2"/>
    <property type="match status" value="1"/>
</dbReference>
<dbReference type="InterPro" id="IPR011032">
    <property type="entry name" value="GroES-like_sf"/>
</dbReference>
<sequence>MRAFVVRELAHPSGINLSHDVPEPTAGKDQVLVDVYSAGLNFFDTLQSQGKHQSKPPLPFILGSEFAGKIAQNSPIPEGCPYRPGNRVFGGTQGSFADRIAVNWNELLPLPDNVTLEEGAGLFVTWPTSYQALVGRAGLKSGDWVLVTAAAGGVGIAAVQIAKALGARVIAAAGSDSKLEIAKRVGGADYGVNYSKPGWQKAVLELTNKKGVDIIYDAVGLINDSLKCIAWNGRALVIGFAGGAIEKIPSNIILLKNISIVGLHLGAYKRNEPECIPLVWQKIFDLFTSGKARPVTYDRIFTLENLSEGLGAIERRETWGKAVVRLRKDEVNEKAKL</sequence>
<accession>A0A8H7KJL6</accession>
<dbReference type="EMBL" id="JABXXO010000003">
    <property type="protein sequence ID" value="KAF7782566.1"/>
    <property type="molecule type" value="Genomic_DNA"/>
</dbReference>
<proteinExistence type="predicted"/>
<dbReference type="PANTHER" id="PTHR43677">
    <property type="entry name" value="SHORT-CHAIN DEHYDROGENASE/REDUCTASE"/>
    <property type="match status" value="1"/>
</dbReference>
<evidence type="ECO:0000313" key="2">
    <source>
        <dbReference type="EMBL" id="KAF7782566.1"/>
    </source>
</evidence>
<dbReference type="Proteomes" id="UP000629468">
    <property type="component" value="Unassembled WGS sequence"/>
</dbReference>
<dbReference type="Pfam" id="PF00107">
    <property type="entry name" value="ADH_zinc_N"/>
    <property type="match status" value="1"/>
</dbReference>
<evidence type="ECO:0000259" key="1">
    <source>
        <dbReference type="SMART" id="SM00829"/>
    </source>
</evidence>
<dbReference type="InterPro" id="IPR013154">
    <property type="entry name" value="ADH-like_N"/>
</dbReference>
<evidence type="ECO:0000313" key="3">
    <source>
        <dbReference type="Proteomes" id="UP000629468"/>
    </source>
</evidence>
<dbReference type="AlphaFoldDB" id="A0A8H7KJL6"/>
<reference evidence="2 3" key="1">
    <citation type="journal article" name="Sci. Rep.">
        <title>Telomere-to-telomere assembled and centromere annotated genomes of the two main subspecies of the button mushroom Agaricus bisporus reveal especially polymorphic chromosome ends.</title>
        <authorList>
            <person name="Sonnenberg A.S.M."/>
            <person name="Sedaghat-Telgerd N."/>
            <person name="Lavrijssen B."/>
            <person name="Ohm R.A."/>
            <person name="Hendrickx P.M."/>
            <person name="Scholtmeijer K."/>
            <person name="Baars J.J.P."/>
            <person name="van Peer A."/>
        </authorList>
    </citation>
    <scope>NUCLEOTIDE SEQUENCE [LARGE SCALE GENOMIC DNA]</scope>
    <source>
        <strain evidence="2 3">H119_p4</strain>
    </source>
</reference>
<dbReference type="OMA" id="CDIRGVF"/>
<dbReference type="Gene3D" id="3.90.180.10">
    <property type="entry name" value="Medium-chain alcohol dehydrogenases, catalytic domain"/>
    <property type="match status" value="1"/>
</dbReference>
<dbReference type="InterPro" id="IPR036291">
    <property type="entry name" value="NAD(P)-bd_dom_sf"/>
</dbReference>
<dbReference type="GO" id="GO:0005739">
    <property type="term" value="C:mitochondrion"/>
    <property type="evidence" value="ECO:0007669"/>
    <property type="project" value="TreeGrafter"/>
</dbReference>
<comment type="caution">
    <text evidence="2">The sequence shown here is derived from an EMBL/GenBank/DDBJ whole genome shotgun (WGS) entry which is preliminary data.</text>
</comment>
<feature type="domain" description="Enoyl reductase (ER)" evidence="1">
    <location>
        <begin position="10"/>
        <end position="324"/>
    </location>
</feature>
<name>A0A8H7KJL6_AGABI</name>
<dbReference type="InterPro" id="IPR013149">
    <property type="entry name" value="ADH-like_C"/>
</dbReference>
<organism evidence="2 3">
    <name type="scientific">Agaricus bisporus var. burnettii</name>
    <dbReference type="NCBI Taxonomy" id="192524"/>
    <lineage>
        <taxon>Eukaryota</taxon>
        <taxon>Fungi</taxon>
        <taxon>Dikarya</taxon>
        <taxon>Basidiomycota</taxon>
        <taxon>Agaricomycotina</taxon>
        <taxon>Agaricomycetes</taxon>
        <taxon>Agaricomycetidae</taxon>
        <taxon>Agaricales</taxon>
        <taxon>Agaricineae</taxon>
        <taxon>Agaricaceae</taxon>
        <taxon>Agaricus</taxon>
    </lineage>
</organism>
<protein>
    <recommendedName>
        <fullName evidence="1">Enoyl reductase (ER) domain-containing protein</fullName>
    </recommendedName>
</protein>
<dbReference type="SMART" id="SM00829">
    <property type="entry name" value="PKS_ER"/>
    <property type="match status" value="1"/>
</dbReference>
<dbReference type="CDD" id="cd08241">
    <property type="entry name" value="QOR1"/>
    <property type="match status" value="1"/>
</dbReference>
<dbReference type="InterPro" id="IPR051397">
    <property type="entry name" value="Zn-ADH-like_protein"/>
</dbReference>
<gene>
    <name evidence="2" type="ORF">Agabi119p4_1942</name>
</gene>